<accession>A0A1X0NZL0</accession>
<sequence>MGQVQETTVKTTQLLEPERGHPNDYYRSMKYYHLRRLQDFYAHYDPSEVPNCYKLLKRYEGREGEMFLKLQQKYGPEPAQLNPLENALTFGSAGTLQNMKEEERFLLKMLIEGSARARDREEHRVDVEKRVIALLAQNGIPSANISAVIMESYGDDETKLFNRLQELLPQPIPPPIPRMQYGPSPNVALLRALGVAASVDNMEVPNSFLHRLRLKNSVLREGANFSELQEKSQLAPNFEELPTAISSNDVPAVAVPAVVAADASVERKQTCTGGERHKKKNLMVTFAIPEVQNRPAEMTSNTKV</sequence>
<evidence type="ECO:0000256" key="1">
    <source>
        <dbReference type="SAM" id="MobiDB-lite"/>
    </source>
</evidence>
<gene>
    <name evidence="2" type="ORF">TM35_000091760</name>
</gene>
<feature type="region of interest" description="Disordered" evidence="1">
    <location>
        <begin position="1"/>
        <end position="20"/>
    </location>
</feature>
<dbReference type="EMBL" id="NBCO01000009">
    <property type="protein sequence ID" value="ORC90126.1"/>
    <property type="molecule type" value="Genomic_DNA"/>
</dbReference>
<evidence type="ECO:0000313" key="2">
    <source>
        <dbReference type="EMBL" id="ORC90126.1"/>
    </source>
</evidence>
<dbReference type="GeneID" id="39984195"/>
<proteinExistence type="predicted"/>
<dbReference type="VEuPathDB" id="TriTrypDB:TM35_000091760"/>
<feature type="compositionally biased region" description="Polar residues" evidence="1">
    <location>
        <begin position="1"/>
        <end position="14"/>
    </location>
</feature>
<name>A0A1X0NZL0_9TRYP</name>
<dbReference type="RefSeq" id="XP_028884192.1">
    <property type="nucleotide sequence ID" value="XM_029024415.1"/>
</dbReference>
<evidence type="ECO:0000313" key="3">
    <source>
        <dbReference type="Proteomes" id="UP000192257"/>
    </source>
</evidence>
<dbReference type="AlphaFoldDB" id="A0A1X0NZL0"/>
<dbReference type="OrthoDB" id="10389016at2759"/>
<keyword evidence="3" id="KW-1185">Reference proteome</keyword>
<protein>
    <submittedName>
        <fullName evidence="2">Uncharacterized protein</fullName>
    </submittedName>
</protein>
<reference evidence="2 3" key="1">
    <citation type="submission" date="2017-03" db="EMBL/GenBank/DDBJ databases">
        <title>An alternative strategy for trypanosome survival in the mammalian bloodstream revealed through genome and transcriptome analysis of the ubiquitous bovine parasite Trypanosoma (Megatrypanum) theileri.</title>
        <authorList>
            <person name="Kelly S."/>
            <person name="Ivens A."/>
            <person name="Mott A."/>
            <person name="O'Neill E."/>
            <person name="Emms D."/>
            <person name="Macleod O."/>
            <person name="Voorheis P."/>
            <person name="Matthews J."/>
            <person name="Matthews K."/>
            <person name="Carrington M."/>
        </authorList>
    </citation>
    <scope>NUCLEOTIDE SEQUENCE [LARGE SCALE GENOMIC DNA]</scope>
    <source>
        <strain evidence="2">Edinburgh</strain>
    </source>
</reference>
<dbReference type="Proteomes" id="UP000192257">
    <property type="component" value="Unassembled WGS sequence"/>
</dbReference>
<comment type="caution">
    <text evidence="2">The sequence shown here is derived from an EMBL/GenBank/DDBJ whole genome shotgun (WGS) entry which is preliminary data.</text>
</comment>
<organism evidence="2 3">
    <name type="scientific">Trypanosoma theileri</name>
    <dbReference type="NCBI Taxonomy" id="67003"/>
    <lineage>
        <taxon>Eukaryota</taxon>
        <taxon>Discoba</taxon>
        <taxon>Euglenozoa</taxon>
        <taxon>Kinetoplastea</taxon>
        <taxon>Metakinetoplastina</taxon>
        <taxon>Trypanosomatida</taxon>
        <taxon>Trypanosomatidae</taxon>
        <taxon>Trypanosoma</taxon>
    </lineage>
</organism>